<name>Q0WM03_ARATH</name>
<sequence length="145" mass="17213">MESTKDLGFDQELVDEKELEEEEQLEPEEHFEAENVLIAETLQENKRFAMEKIPRKLLQICETFARESRHVAFPIAKFARDNFLTILREICEKLARTTKFLAKSLQIARDLQVQILFCGNFCDETYKDRNFAGWLKLYVSNIWKF</sequence>
<proteinExistence type="evidence at transcript level"/>
<organism evidence="1">
    <name type="scientific">Arabidopsis thaliana</name>
    <name type="common">Mouse-ear cress</name>
    <dbReference type="NCBI Taxonomy" id="3702"/>
    <lineage>
        <taxon>Eukaryota</taxon>
        <taxon>Viridiplantae</taxon>
        <taxon>Streptophyta</taxon>
        <taxon>Embryophyta</taxon>
        <taxon>Tracheophyta</taxon>
        <taxon>Spermatophyta</taxon>
        <taxon>Magnoliopsida</taxon>
        <taxon>eudicotyledons</taxon>
        <taxon>Gunneridae</taxon>
        <taxon>Pentapetalae</taxon>
        <taxon>rosids</taxon>
        <taxon>malvids</taxon>
        <taxon>Brassicales</taxon>
        <taxon>Brassicaceae</taxon>
        <taxon>Camelineae</taxon>
        <taxon>Arabidopsis</taxon>
    </lineage>
</organism>
<protein>
    <submittedName>
        <fullName evidence="1">Uncharacterized protein</fullName>
    </submittedName>
</protein>
<accession>Q0WM03</accession>
<evidence type="ECO:0000313" key="1">
    <source>
        <dbReference type="EMBL" id="BAF01854.1"/>
    </source>
</evidence>
<dbReference type="EMBL" id="AK230032">
    <property type="protein sequence ID" value="BAF01854.1"/>
    <property type="molecule type" value="mRNA"/>
</dbReference>
<reference evidence="1" key="1">
    <citation type="submission" date="2006-07" db="EMBL/GenBank/DDBJ databases">
        <title>Large-scale analysis of RIKEN Arabidopsis full-length (RAFL) cDNAs.</title>
        <authorList>
            <person name="Totoki Y."/>
            <person name="Seki M."/>
            <person name="Ishida J."/>
            <person name="Nakajima M."/>
            <person name="Enju A."/>
            <person name="Morosawa T."/>
            <person name="Kamiya A."/>
            <person name="Narusaka M."/>
            <person name="Shin-i T."/>
            <person name="Nakagawa M."/>
            <person name="Sakamoto N."/>
            <person name="Oishi K."/>
            <person name="Kohara Y."/>
            <person name="Kobayashi M."/>
            <person name="Toyoda A."/>
            <person name="Sakaki Y."/>
            <person name="Sakurai T."/>
            <person name="Iida K."/>
            <person name="Akiyama K."/>
            <person name="Satou M."/>
            <person name="Toyoda T."/>
            <person name="Konagaya A."/>
            <person name="Carninci P."/>
            <person name="Kawai J."/>
            <person name="Hayashizaki Y."/>
            <person name="Shinozaki K."/>
        </authorList>
    </citation>
    <scope>NUCLEOTIDE SEQUENCE</scope>
</reference>
<dbReference type="AlphaFoldDB" id="Q0WM03"/>